<dbReference type="Proteomes" id="UP000194309">
    <property type="component" value="Chromosome"/>
</dbReference>
<dbReference type="SUPFAM" id="SSF161111">
    <property type="entry name" value="Cation efflux protein transmembrane domain-like"/>
    <property type="match status" value="1"/>
</dbReference>
<evidence type="ECO:0000256" key="5">
    <source>
        <dbReference type="ARBA" id="ARBA00023136"/>
    </source>
</evidence>
<dbReference type="InterPro" id="IPR050291">
    <property type="entry name" value="CDF_Transporter"/>
</dbReference>
<evidence type="ECO:0000256" key="3">
    <source>
        <dbReference type="ARBA" id="ARBA00022692"/>
    </source>
</evidence>
<dbReference type="PANTHER" id="PTHR43840:SF15">
    <property type="entry name" value="MITOCHONDRIAL METAL TRANSPORTER 1-RELATED"/>
    <property type="match status" value="1"/>
</dbReference>
<dbReference type="PANTHER" id="PTHR43840">
    <property type="entry name" value="MITOCHONDRIAL METAL TRANSPORTER 1-RELATED"/>
    <property type="match status" value="1"/>
</dbReference>
<dbReference type="STRING" id="1660064.CIGN_0475"/>
<dbReference type="InterPro" id="IPR058533">
    <property type="entry name" value="Cation_efflux_TM"/>
</dbReference>
<evidence type="ECO:0000256" key="2">
    <source>
        <dbReference type="ARBA" id="ARBA00022448"/>
    </source>
</evidence>
<dbReference type="Pfam" id="PF01545">
    <property type="entry name" value="Cation_efflux"/>
    <property type="match status" value="1"/>
</dbReference>
<accession>A0A381D8R4</accession>
<evidence type="ECO:0000259" key="6">
    <source>
        <dbReference type="Pfam" id="PF01545"/>
    </source>
</evidence>
<dbReference type="AlphaFoldDB" id="A0A1X9SR85"/>
<dbReference type="Gene3D" id="1.20.1510.10">
    <property type="entry name" value="Cation efflux protein transmembrane domain"/>
    <property type="match status" value="1"/>
</dbReference>
<keyword evidence="8" id="KW-1185">Reference proteome</keyword>
<keyword evidence="4" id="KW-1133">Transmembrane helix</keyword>
<dbReference type="InterPro" id="IPR027469">
    <property type="entry name" value="Cation_efflux_TMD_sf"/>
</dbReference>
<protein>
    <submittedName>
        <fullName evidence="7">Cation diffusion facilitator family transporter</fullName>
    </submittedName>
</protein>
<accession>A0A1X9SR85</accession>
<gene>
    <name evidence="7" type="ORF">CIGN_0475</name>
</gene>
<dbReference type="GO" id="GO:0015093">
    <property type="term" value="F:ferrous iron transmembrane transporter activity"/>
    <property type="evidence" value="ECO:0007669"/>
    <property type="project" value="TreeGrafter"/>
</dbReference>
<evidence type="ECO:0000256" key="4">
    <source>
        <dbReference type="ARBA" id="ARBA00022989"/>
    </source>
</evidence>
<dbReference type="GO" id="GO:0006882">
    <property type="term" value="P:intracellular zinc ion homeostasis"/>
    <property type="evidence" value="ECO:0007669"/>
    <property type="project" value="TreeGrafter"/>
</dbReference>
<comment type="subcellular location">
    <subcellularLocation>
        <location evidence="1">Membrane</location>
        <topology evidence="1">Multi-pass membrane protein</topology>
    </subcellularLocation>
</comment>
<feature type="domain" description="Cation efflux protein transmembrane" evidence="6">
    <location>
        <begin position="30"/>
        <end position="231"/>
    </location>
</feature>
<dbReference type="KEGG" id="cdev:CIGN_0475"/>
<evidence type="ECO:0000313" key="7">
    <source>
        <dbReference type="EMBL" id="ARQ98774.1"/>
    </source>
</evidence>
<dbReference type="GO" id="GO:0015086">
    <property type="term" value="F:cadmium ion transmembrane transporter activity"/>
    <property type="evidence" value="ECO:0007669"/>
    <property type="project" value="TreeGrafter"/>
</dbReference>
<reference evidence="7 8" key="1">
    <citation type="journal article" date="2017" name="Genome Biol. Evol.">
        <title>Comparative Genomic Analysis Identifies a Campylobacter Clade Deficient in Selenium Metabolism.</title>
        <authorList>
            <person name="Miller W.G."/>
            <person name="Yee E."/>
            <person name="Lopes B.S."/>
            <person name="Chapman M.H."/>
            <person name="Huynh S."/>
            <person name="Bono J.L."/>
            <person name="Parker C.T."/>
            <person name="Strachan N.J.C."/>
            <person name="Forbes K.J."/>
        </authorList>
    </citation>
    <scope>NUCLEOTIDE SEQUENCE [LARGE SCALE GENOMIC DNA]</scope>
    <source>
        <strain evidence="7 8">NCTC 13003</strain>
    </source>
</reference>
<proteinExistence type="predicted"/>
<organism evidence="7 8">
    <name type="scientific">Campylobacter devanensis</name>
    <dbReference type="NCBI Taxonomy" id="3161138"/>
    <lineage>
        <taxon>Bacteria</taxon>
        <taxon>Pseudomonadati</taxon>
        <taxon>Campylobacterota</taxon>
        <taxon>Epsilonproteobacteria</taxon>
        <taxon>Campylobacterales</taxon>
        <taxon>Campylobacteraceae</taxon>
        <taxon>Campylobacter</taxon>
    </lineage>
</organism>
<evidence type="ECO:0000313" key="8">
    <source>
        <dbReference type="Proteomes" id="UP000194309"/>
    </source>
</evidence>
<dbReference type="GO" id="GO:0005886">
    <property type="term" value="C:plasma membrane"/>
    <property type="evidence" value="ECO:0007669"/>
    <property type="project" value="TreeGrafter"/>
</dbReference>
<keyword evidence="5" id="KW-0472">Membrane</keyword>
<keyword evidence="3" id="KW-0812">Transmembrane</keyword>
<dbReference type="GO" id="GO:0015341">
    <property type="term" value="F:zinc efflux antiporter activity"/>
    <property type="evidence" value="ECO:0007669"/>
    <property type="project" value="TreeGrafter"/>
</dbReference>
<dbReference type="EMBL" id="CP018788">
    <property type="protein sequence ID" value="ARQ98774.1"/>
    <property type="molecule type" value="Genomic_DNA"/>
</dbReference>
<keyword evidence="2" id="KW-0813">Transport</keyword>
<sequence length="320" mass="36787">MIKRPHNKYKKVRNNVEQPLMQCKKEQFVLKISLACAVVLAVFGIAYGIYIGSKAIIFDGLVAFLSIILILLSVITSKFIYKEDDDTFQYGYMRFEPMVNLFKSLILLLLCMYAMVNGIQAILSGGYEVEFDKAMLYSFFSMILSIGIWLFTSYQAKILQSPLISVDSLEWLIDSVLYLGGFVVFGTVWLFDRESQTEWAKYLDPGLLVVLSMILGVMPLKVFIKNLADLVMVAPKDMDEKIDTLLQNISKKYNFSDYDTHVAKSGRFFMIEVNILMGESFKIQNIDEMDLIRDEIERGLEIPSYKIWLSVSFTKNPKWL</sequence>
<name>A0A1X9SR85_9BACT</name>
<evidence type="ECO:0000256" key="1">
    <source>
        <dbReference type="ARBA" id="ARBA00004141"/>
    </source>
</evidence>